<dbReference type="AlphaFoldDB" id="A0A1Q9ECH7"/>
<reference evidence="1 2" key="1">
    <citation type="submission" date="2016-02" db="EMBL/GenBank/DDBJ databases">
        <title>Genome analysis of coral dinoflagellate symbionts highlights evolutionary adaptations to a symbiotic lifestyle.</title>
        <authorList>
            <person name="Aranda M."/>
            <person name="Li Y."/>
            <person name="Liew Y.J."/>
            <person name="Baumgarten S."/>
            <person name="Simakov O."/>
            <person name="Wilson M."/>
            <person name="Piel J."/>
            <person name="Ashoor H."/>
            <person name="Bougouffa S."/>
            <person name="Bajic V.B."/>
            <person name="Ryu T."/>
            <person name="Ravasi T."/>
            <person name="Bayer T."/>
            <person name="Micklem G."/>
            <person name="Kim H."/>
            <person name="Bhak J."/>
            <person name="Lajeunesse T.C."/>
            <person name="Voolstra C.R."/>
        </authorList>
    </citation>
    <scope>NUCLEOTIDE SEQUENCE [LARGE SCALE GENOMIC DNA]</scope>
    <source>
        <strain evidence="1 2">CCMP2467</strain>
    </source>
</reference>
<organism evidence="1 2">
    <name type="scientific">Symbiodinium microadriaticum</name>
    <name type="common">Dinoflagellate</name>
    <name type="synonym">Zooxanthella microadriatica</name>
    <dbReference type="NCBI Taxonomy" id="2951"/>
    <lineage>
        <taxon>Eukaryota</taxon>
        <taxon>Sar</taxon>
        <taxon>Alveolata</taxon>
        <taxon>Dinophyceae</taxon>
        <taxon>Suessiales</taxon>
        <taxon>Symbiodiniaceae</taxon>
        <taxon>Symbiodinium</taxon>
    </lineage>
</organism>
<proteinExistence type="predicted"/>
<dbReference type="EMBL" id="LSRX01000193">
    <property type="protein sequence ID" value="OLQ05140.1"/>
    <property type="molecule type" value="Genomic_DNA"/>
</dbReference>
<protein>
    <submittedName>
        <fullName evidence="1">Uncharacterized protein</fullName>
    </submittedName>
</protein>
<keyword evidence="2" id="KW-1185">Reference proteome</keyword>
<comment type="caution">
    <text evidence="1">The sequence shown here is derived from an EMBL/GenBank/DDBJ whole genome shotgun (WGS) entry which is preliminary data.</text>
</comment>
<name>A0A1Q9ECH7_SYMMI</name>
<accession>A0A1Q9ECH7</accession>
<sequence length="163" mass="18362">MSASVCSVRTKPITITIAYIEKTWAYKTALTRSDTINELKKRIIKAIKAFSYSQLVTGLLLNKAGKARVSWRSFFTDPVTLSGPRSRGIKSNRGALFVTGRDAPNSSGILKGCWDVDIAERPFSSLRRLWARLCLLYWKREAKRLLPQTALQLFTGGTRRHAE</sequence>
<dbReference type="Proteomes" id="UP000186817">
    <property type="component" value="Unassembled WGS sequence"/>
</dbReference>
<dbReference type="OrthoDB" id="10313940at2759"/>
<evidence type="ECO:0000313" key="1">
    <source>
        <dbReference type="EMBL" id="OLQ05140.1"/>
    </source>
</evidence>
<gene>
    <name evidence="1" type="ORF">AK812_SmicGene11703</name>
</gene>
<evidence type="ECO:0000313" key="2">
    <source>
        <dbReference type="Proteomes" id="UP000186817"/>
    </source>
</evidence>